<reference evidence="7 8" key="1">
    <citation type="submission" date="2024-04" db="EMBL/GenBank/DDBJ databases">
        <title>Draft genome sequence of Sessilibacter corallicola NBRC 116591.</title>
        <authorList>
            <person name="Miyakawa T."/>
            <person name="Kusuya Y."/>
            <person name="Miura T."/>
        </authorList>
    </citation>
    <scope>NUCLEOTIDE SEQUENCE [LARGE SCALE GENOMIC DNA]</scope>
    <source>
        <strain evidence="7 8">KU-00831-HH</strain>
    </source>
</reference>
<evidence type="ECO:0000256" key="2">
    <source>
        <dbReference type="ARBA" id="ARBA00022723"/>
    </source>
</evidence>
<evidence type="ECO:0000256" key="4">
    <source>
        <dbReference type="ARBA" id="ARBA00022833"/>
    </source>
</evidence>
<dbReference type="PANTHER" id="PTHR42978:SF3">
    <property type="entry name" value="BLR3078 PROTEIN"/>
    <property type="match status" value="1"/>
</dbReference>
<dbReference type="Gene3D" id="3.60.15.10">
    <property type="entry name" value="Ribonuclease Z/Hydroxyacylglutathione hydrolase-like"/>
    <property type="match status" value="1"/>
</dbReference>
<dbReference type="EMBL" id="BAABWN010000019">
    <property type="protein sequence ID" value="GAA6170111.1"/>
    <property type="molecule type" value="Genomic_DNA"/>
</dbReference>
<feature type="domain" description="Metallo-beta-lactamase" evidence="6">
    <location>
        <begin position="92"/>
        <end position="297"/>
    </location>
</feature>
<dbReference type="SUPFAM" id="SSF56281">
    <property type="entry name" value="Metallo-hydrolase/oxidoreductase"/>
    <property type="match status" value="1"/>
</dbReference>
<keyword evidence="8" id="KW-1185">Reference proteome</keyword>
<feature type="chain" id="PRO_5045397521" evidence="5">
    <location>
        <begin position="30"/>
        <end position="313"/>
    </location>
</feature>
<dbReference type="Pfam" id="PF00753">
    <property type="entry name" value="Lactamase_B"/>
    <property type="match status" value="1"/>
</dbReference>
<keyword evidence="4" id="KW-0862">Zinc</keyword>
<comment type="caution">
    <text evidence="7">The sequence shown here is derived from an EMBL/GenBank/DDBJ whole genome shotgun (WGS) entry which is preliminary data.</text>
</comment>
<accession>A0ABQ0AEN3</accession>
<keyword evidence="3" id="KW-0378">Hydrolase</keyword>
<dbReference type="PANTHER" id="PTHR42978">
    <property type="entry name" value="QUORUM-QUENCHING LACTONASE YTNP-RELATED-RELATED"/>
    <property type="match status" value="1"/>
</dbReference>
<evidence type="ECO:0000256" key="1">
    <source>
        <dbReference type="ARBA" id="ARBA00007749"/>
    </source>
</evidence>
<evidence type="ECO:0000256" key="3">
    <source>
        <dbReference type="ARBA" id="ARBA00022801"/>
    </source>
</evidence>
<comment type="similarity">
    <text evidence="1">Belongs to the metallo-beta-lactamase superfamily.</text>
</comment>
<organism evidence="7 8">
    <name type="scientific">Sessilibacter corallicola</name>
    <dbReference type="NCBI Taxonomy" id="2904075"/>
    <lineage>
        <taxon>Bacteria</taxon>
        <taxon>Pseudomonadati</taxon>
        <taxon>Pseudomonadota</taxon>
        <taxon>Gammaproteobacteria</taxon>
        <taxon>Cellvibrionales</taxon>
        <taxon>Cellvibrionaceae</taxon>
        <taxon>Sessilibacter</taxon>
    </lineage>
</organism>
<evidence type="ECO:0000313" key="7">
    <source>
        <dbReference type="EMBL" id="GAA6170111.1"/>
    </source>
</evidence>
<dbReference type="CDD" id="cd07729">
    <property type="entry name" value="AHL_lactonase_MBL-fold"/>
    <property type="match status" value="1"/>
</dbReference>
<dbReference type="SMART" id="SM00849">
    <property type="entry name" value="Lactamase_B"/>
    <property type="match status" value="1"/>
</dbReference>
<dbReference type="InterPro" id="IPR051013">
    <property type="entry name" value="MBL_superfamily_lactonases"/>
</dbReference>
<gene>
    <name evidence="7" type="ORF">NBRC116591_39240</name>
</gene>
<keyword evidence="5" id="KW-0732">Signal</keyword>
<evidence type="ECO:0000313" key="8">
    <source>
        <dbReference type="Proteomes" id="UP001465153"/>
    </source>
</evidence>
<keyword evidence="2" id="KW-0479">Metal-binding</keyword>
<proteinExistence type="inferred from homology"/>
<feature type="signal peptide" evidence="5">
    <location>
        <begin position="1"/>
        <end position="29"/>
    </location>
</feature>
<dbReference type="InterPro" id="IPR036866">
    <property type="entry name" value="RibonucZ/Hydroxyglut_hydro"/>
</dbReference>
<dbReference type="Proteomes" id="UP001465153">
    <property type="component" value="Unassembled WGS sequence"/>
</dbReference>
<protein>
    <submittedName>
        <fullName evidence="7">N-acyl homoserine lactonase family protein</fullName>
    </submittedName>
</protein>
<sequence length="313" mass="33657">MNIQMKRARKLLKAAGFSMLSAVSAAALAVENTELLTVDAAVNSKVLDGVASGLGKGAKVDSLTVFECGRVEAPDRSHWSPGVDVGVAHKMVASCYLIRHGDKLMVWDTGIPAPVAKLENGLSIAGGKINLFLDKPFPALLKENGISPASVEYLAMSHMHADHTGNANAFTNANWFIQEAEYNAAFGEDAPKFNFRKATYAKLDQSKVVKLNGHHDVFGDGSVVIIPAPGHTPGHQVLYVNLESGPVILSGDLWHFASNYHFSRVPGFNYDVKQTRASMKMIDALAAVSGAKIILQHDHDGNQKIPHAPKSVR</sequence>
<name>A0ABQ0AEN3_9GAMM</name>
<dbReference type="InterPro" id="IPR001279">
    <property type="entry name" value="Metallo-B-lactamas"/>
</dbReference>
<evidence type="ECO:0000256" key="5">
    <source>
        <dbReference type="SAM" id="SignalP"/>
    </source>
</evidence>
<evidence type="ECO:0000259" key="6">
    <source>
        <dbReference type="SMART" id="SM00849"/>
    </source>
</evidence>